<evidence type="ECO:0000313" key="2">
    <source>
        <dbReference type="Proteomes" id="UP000190837"/>
    </source>
</evidence>
<dbReference type="EMBL" id="FKLO01000045">
    <property type="protein sequence ID" value="SAM64416.1"/>
    <property type="molecule type" value="Genomic_DNA"/>
</dbReference>
<sequence length="223" mass="24904">MHRFLRRLGKTLAALLAVLLAYLLAAFTLGSIVLTPERHGRRDITLYLLDNGVHTDLALPLANDTYDWTTFIRPEDARDTAFAPAYVAFGWGDRAFYLETPHWRDLKATTAWNAISGQGATIIHATFLPPLRATAHSIAIPVSRDEYRALVASIRDSFRRSDDGRAIAIGGRAYGDHDAFYEARGSYSLFTTCNTWTNARLKAAGLTHVLWTPFSASLMRAYR</sequence>
<dbReference type="Proteomes" id="UP000190837">
    <property type="component" value="Unassembled WGS sequence"/>
</dbReference>
<accession>A0A1C3H492</accession>
<dbReference type="NCBIfam" id="TIGR02117">
    <property type="entry name" value="chp_urease_rgn"/>
    <property type="match status" value="1"/>
</dbReference>
<gene>
    <name evidence="1" type="ORF">CHUV0807_1234</name>
</gene>
<name>A0A1C3H492_9GAMM</name>
<dbReference type="AlphaFoldDB" id="A0A1C3H492"/>
<dbReference type="RefSeq" id="WP_079540521.1">
    <property type="nucleotide sequence ID" value="NZ_FKLO01000045.1"/>
</dbReference>
<dbReference type="InterPro" id="IPR011727">
    <property type="entry name" value="CHP02117"/>
</dbReference>
<evidence type="ECO:0008006" key="3">
    <source>
        <dbReference type="Google" id="ProtNLM"/>
    </source>
</evidence>
<proteinExistence type="predicted"/>
<reference evidence="2" key="1">
    <citation type="submission" date="2016-04" db="EMBL/GenBank/DDBJ databases">
        <authorList>
            <person name="Tagini F."/>
        </authorList>
    </citation>
    <scope>NUCLEOTIDE SEQUENCE [LARGE SCALE GENOMIC DNA]</scope>
    <source>
        <strain evidence="2">CHUV0807</strain>
    </source>
</reference>
<organism evidence="1 2">
    <name type="scientific">Cardiobacterium hominis</name>
    <dbReference type="NCBI Taxonomy" id="2718"/>
    <lineage>
        <taxon>Bacteria</taxon>
        <taxon>Pseudomonadati</taxon>
        <taxon>Pseudomonadota</taxon>
        <taxon>Gammaproteobacteria</taxon>
        <taxon>Cardiobacteriales</taxon>
        <taxon>Cardiobacteriaceae</taxon>
        <taxon>Cardiobacterium</taxon>
    </lineage>
</organism>
<evidence type="ECO:0000313" key="1">
    <source>
        <dbReference type="EMBL" id="SAM64416.1"/>
    </source>
</evidence>
<protein>
    <recommendedName>
        <fullName evidence="3">TIGR02117 family protein</fullName>
    </recommendedName>
</protein>
<dbReference type="Pfam" id="PF09601">
    <property type="entry name" value="DUF2459"/>
    <property type="match status" value="1"/>
</dbReference>